<evidence type="ECO:0000256" key="4">
    <source>
        <dbReference type="ARBA" id="ARBA00022722"/>
    </source>
</evidence>
<comment type="catalytic activity">
    <reaction evidence="1 8">
        <text>Endonucleolytic cleavage to 5'-phosphomonoester.</text>
        <dbReference type="EC" id="3.1.26.3"/>
    </reaction>
</comment>
<dbReference type="CDD" id="cd00593">
    <property type="entry name" value="RIBOc"/>
    <property type="match status" value="1"/>
</dbReference>
<feature type="domain" description="DRBM" evidence="9">
    <location>
        <begin position="151"/>
        <end position="219"/>
    </location>
</feature>
<dbReference type="SMART" id="SM00358">
    <property type="entry name" value="DSRM"/>
    <property type="match status" value="1"/>
</dbReference>
<dbReference type="GO" id="GO:0005737">
    <property type="term" value="C:cytoplasm"/>
    <property type="evidence" value="ECO:0007669"/>
    <property type="project" value="UniProtKB-SubCell"/>
</dbReference>
<comment type="caution">
    <text evidence="11">The sequence shown here is derived from an EMBL/GenBank/DDBJ whole genome shotgun (WGS) entry which is preliminary data.</text>
</comment>
<keyword evidence="8" id="KW-0698">rRNA processing</keyword>
<dbReference type="EC" id="3.1.26.3" evidence="8"/>
<name>A0A9D1N9D4_9FIRM</name>
<dbReference type="HAMAP" id="MF_00104">
    <property type="entry name" value="RNase_III"/>
    <property type="match status" value="1"/>
</dbReference>
<dbReference type="GO" id="GO:0019843">
    <property type="term" value="F:rRNA binding"/>
    <property type="evidence" value="ECO:0007669"/>
    <property type="project" value="UniProtKB-KW"/>
</dbReference>
<gene>
    <name evidence="8 11" type="primary">rnc</name>
    <name evidence="11" type="ORF">IAC73_03565</name>
</gene>
<dbReference type="InterPro" id="IPR036389">
    <property type="entry name" value="RNase_III_sf"/>
</dbReference>
<keyword evidence="8" id="KW-0819">tRNA processing</keyword>
<evidence type="ECO:0000313" key="11">
    <source>
        <dbReference type="EMBL" id="HIU98903.1"/>
    </source>
</evidence>
<evidence type="ECO:0000256" key="5">
    <source>
        <dbReference type="ARBA" id="ARBA00022759"/>
    </source>
</evidence>
<dbReference type="GO" id="GO:0008033">
    <property type="term" value="P:tRNA processing"/>
    <property type="evidence" value="ECO:0007669"/>
    <property type="project" value="UniProtKB-KW"/>
</dbReference>
<comment type="similarity">
    <text evidence="2">Belongs to the ribonuclease III family.</text>
</comment>
<dbReference type="PROSITE" id="PS50142">
    <property type="entry name" value="RNASE_3_2"/>
    <property type="match status" value="1"/>
</dbReference>
<dbReference type="Pfam" id="PF14622">
    <property type="entry name" value="Ribonucleas_3_3"/>
    <property type="match status" value="1"/>
</dbReference>
<dbReference type="Pfam" id="PF00035">
    <property type="entry name" value="dsrm"/>
    <property type="match status" value="1"/>
</dbReference>
<dbReference type="GO" id="GO:0010468">
    <property type="term" value="P:regulation of gene expression"/>
    <property type="evidence" value="ECO:0007669"/>
    <property type="project" value="TreeGrafter"/>
</dbReference>
<comment type="function">
    <text evidence="8">Digests double-stranded RNA. Involved in the processing of primary rRNA transcript to yield the immediate precursors to the large and small rRNAs (23S and 16S). Processes some mRNAs, and tRNAs when they are encoded in the rRNA operon. Processes pre-crRNA and tracrRNA of type II CRISPR loci if present in the organism.</text>
</comment>
<dbReference type="InterPro" id="IPR014720">
    <property type="entry name" value="dsRBD_dom"/>
</dbReference>
<evidence type="ECO:0000256" key="1">
    <source>
        <dbReference type="ARBA" id="ARBA00000109"/>
    </source>
</evidence>
<feature type="active site" evidence="8">
    <location>
        <position position="113"/>
    </location>
</feature>
<dbReference type="InterPro" id="IPR000999">
    <property type="entry name" value="RNase_III_dom"/>
</dbReference>
<dbReference type="GO" id="GO:0006364">
    <property type="term" value="P:rRNA processing"/>
    <property type="evidence" value="ECO:0007669"/>
    <property type="project" value="UniProtKB-UniRule"/>
</dbReference>
<dbReference type="PANTHER" id="PTHR11207">
    <property type="entry name" value="RIBONUCLEASE III"/>
    <property type="match status" value="1"/>
</dbReference>
<evidence type="ECO:0000256" key="7">
    <source>
        <dbReference type="ARBA" id="ARBA00022884"/>
    </source>
</evidence>
<dbReference type="PROSITE" id="PS50137">
    <property type="entry name" value="DS_RBD"/>
    <property type="match status" value="1"/>
</dbReference>
<dbReference type="AlphaFoldDB" id="A0A9D1N9D4"/>
<dbReference type="Gene3D" id="1.10.1520.10">
    <property type="entry name" value="Ribonuclease III domain"/>
    <property type="match status" value="1"/>
</dbReference>
<feature type="active site" evidence="8">
    <location>
        <position position="41"/>
    </location>
</feature>
<dbReference type="SUPFAM" id="SSF54768">
    <property type="entry name" value="dsRNA-binding domain-like"/>
    <property type="match status" value="1"/>
</dbReference>
<keyword evidence="8" id="KW-0479">Metal-binding</keyword>
<reference evidence="11" key="2">
    <citation type="journal article" date="2021" name="PeerJ">
        <title>Extensive microbial diversity within the chicken gut microbiome revealed by metagenomics and culture.</title>
        <authorList>
            <person name="Gilroy R."/>
            <person name="Ravi A."/>
            <person name="Getino M."/>
            <person name="Pursley I."/>
            <person name="Horton D.L."/>
            <person name="Alikhan N.F."/>
            <person name="Baker D."/>
            <person name="Gharbi K."/>
            <person name="Hall N."/>
            <person name="Watson M."/>
            <person name="Adriaenssens E.M."/>
            <person name="Foster-Nyarko E."/>
            <person name="Jarju S."/>
            <person name="Secka A."/>
            <person name="Antonio M."/>
            <person name="Oren A."/>
            <person name="Chaudhuri R.R."/>
            <person name="La Ragione R."/>
            <person name="Hildebrand F."/>
            <person name="Pallen M.J."/>
        </authorList>
    </citation>
    <scope>NUCLEOTIDE SEQUENCE</scope>
    <source>
        <strain evidence="11">10406</strain>
    </source>
</reference>
<evidence type="ECO:0000256" key="6">
    <source>
        <dbReference type="ARBA" id="ARBA00022801"/>
    </source>
</evidence>
<dbReference type="PANTHER" id="PTHR11207:SF0">
    <property type="entry name" value="RIBONUCLEASE 3"/>
    <property type="match status" value="1"/>
</dbReference>
<organism evidence="11 12">
    <name type="scientific">Candidatus Limadaptatus stercoripullorum</name>
    <dbReference type="NCBI Taxonomy" id="2840846"/>
    <lineage>
        <taxon>Bacteria</taxon>
        <taxon>Bacillati</taxon>
        <taxon>Bacillota</taxon>
        <taxon>Clostridia</taxon>
        <taxon>Eubacteriales</taxon>
        <taxon>Candidatus Limadaptatus</taxon>
    </lineage>
</organism>
<comment type="cofactor">
    <cofactor evidence="8">
        <name>Mg(2+)</name>
        <dbReference type="ChEBI" id="CHEBI:18420"/>
    </cofactor>
</comment>
<keyword evidence="4 8" id="KW-0540">Nuclease</keyword>
<reference evidence="11" key="1">
    <citation type="submission" date="2020-10" db="EMBL/GenBank/DDBJ databases">
        <authorList>
            <person name="Gilroy R."/>
        </authorList>
    </citation>
    <scope>NUCLEOTIDE SEQUENCE</scope>
    <source>
        <strain evidence="11">10406</strain>
    </source>
</reference>
<evidence type="ECO:0000256" key="8">
    <source>
        <dbReference type="HAMAP-Rule" id="MF_00104"/>
    </source>
</evidence>
<comment type="subcellular location">
    <subcellularLocation>
        <location evidence="8">Cytoplasm</location>
    </subcellularLocation>
</comment>
<dbReference type="GO" id="GO:0006397">
    <property type="term" value="P:mRNA processing"/>
    <property type="evidence" value="ECO:0007669"/>
    <property type="project" value="UniProtKB-UniRule"/>
</dbReference>
<protein>
    <recommendedName>
        <fullName evidence="8">Ribonuclease 3</fullName>
        <ecNumber evidence="8">3.1.26.3</ecNumber>
    </recommendedName>
    <alternativeName>
        <fullName evidence="8">Ribonuclease III</fullName>
        <shortName evidence="8">RNase III</shortName>
    </alternativeName>
</protein>
<evidence type="ECO:0000313" key="12">
    <source>
        <dbReference type="Proteomes" id="UP000886857"/>
    </source>
</evidence>
<keyword evidence="7 8" id="KW-0694">RNA-binding</keyword>
<dbReference type="InterPro" id="IPR011907">
    <property type="entry name" value="RNase_III"/>
</dbReference>
<keyword evidence="8" id="KW-0699">rRNA-binding</keyword>
<dbReference type="SMART" id="SM00535">
    <property type="entry name" value="RIBOc"/>
    <property type="match status" value="1"/>
</dbReference>
<keyword evidence="8" id="KW-0963">Cytoplasm</keyword>
<dbReference type="GO" id="GO:0004525">
    <property type="term" value="F:ribonuclease III activity"/>
    <property type="evidence" value="ECO:0007669"/>
    <property type="project" value="UniProtKB-UniRule"/>
</dbReference>
<proteinExistence type="inferred from homology"/>
<feature type="domain" description="RNase III" evidence="10">
    <location>
        <begin position="9"/>
        <end position="124"/>
    </location>
</feature>
<keyword evidence="8" id="KW-0460">Magnesium</keyword>
<feature type="binding site" evidence="8">
    <location>
        <position position="113"/>
    </location>
    <ligand>
        <name>Mg(2+)</name>
        <dbReference type="ChEBI" id="CHEBI:18420"/>
    </ligand>
</feature>
<comment type="subunit">
    <text evidence="8">Homodimer.</text>
</comment>
<keyword evidence="6 8" id="KW-0378">Hydrolase</keyword>
<dbReference type="Gene3D" id="3.30.160.20">
    <property type="match status" value="1"/>
</dbReference>
<dbReference type="Proteomes" id="UP000886857">
    <property type="component" value="Unassembled WGS sequence"/>
</dbReference>
<evidence type="ECO:0000256" key="3">
    <source>
        <dbReference type="ARBA" id="ARBA00022664"/>
    </source>
</evidence>
<keyword evidence="3 8" id="KW-0507">mRNA processing</keyword>
<keyword evidence="5 8" id="KW-0255">Endonuclease</keyword>
<dbReference type="GO" id="GO:0046872">
    <property type="term" value="F:metal ion binding"/>
    <property type="evidence" value="ECO:0007669"/>
    <property type="project" value="UniProtKB-KW"/>
</dbReference>
<dbReference type="SUPFAM" id="SSF69065">
    <property type="entry name" value="RNase III domain-like"/>
    <property type="match status" value="1"/>
</dbReference>
<dbReference type="EMBL" id="DVOE01000053">
    <property type="protein sequence ID" value="HIU98903.1"/>
    <property type="molecule type" value="Genomic_DNA"/>
</dbReference>
<accession>A0A9D1N9D4</accession>
<sequence length="223" mass="23350">MTPTDAVVLGYTFKDGALLERAVTHPSVSRINYQELEFLGDSIVGAVVAEKLFGMIPEQGEGALTRAKSRVVSELPLAEAADRAGLTPLIKLGEAERSAGVGAHASVRSDVFEAVTAAIYLDGGMGAAAEFVLRALGDEIAAAAQDPGARDPKTALNEYAQRRGMSVNYEEISRTGSPHAPEFHVRVLVAGSPRGEGRGASKREAQERAAAAALAVIKAGKRK</sequence>
<feature type="binding site" evidence="8">
    <location>
        <position position="110"/>
    </location>
    <ligand>
        <name>Mg(2+)</name>
        <dbReference type="ChEBI" id="CHEBI:18420"/>
    </ligand>
</feature>
<feature type="binding site" evidence="8">
    <location>
        <position position="37"/>
    </location>
    <ligand>
        <name>Mg(2+)</name>
        <dbReference type="ChEBI" id="CHEBI:18420"/>
    </ligand>
</feature>
<dbReference type="CDD" id="cd10845">
    <property type="entry name" value="DSRM_RNAse_III_family"/>
    <property type="match status" value="1"/>
</dbReference>
<evidence type="ECO:0000256" key="2">
    <source>
        <dbReference type="ARBA" id="ARBA00010183"/>
    </source>
</evidence>
<dbReference type="GO" id="GO:0003725">
    <property type="term" value="F:double-stranded RNA binding"/>
    <property type="evidence" value="ECO:0007669"/>
    <property type="project" value="TreeGrafter"/>
</dbReference>
<dbReference type="NCBIfam" id="TIGR02191">
    <property type="entry name" value="RNaseIII"/>
    <property type="match status" value="1"/>
</dbReference>
<evidence type="ECO:0000259" key="9">
    <source>
        <dbReference type="PROSITE" id="PS50137"/>
    </source>
</evidence>
<evidence type="ECO:0000259" key="10">
    <source>
        <dbReference type="PROSITE" id="PS50142"/>
    </source>
</evidence>